<protein>
    <submittedName>
        <fullName evidence="1">Uncharacterized protein</fullName>
    </submittedName>
</protein>
<evidence type="ECO:0000313" key="2">
    <source>
        <dbReference type="Proteomes" id="UP000610594"/>
    </source>
</evidence>
<evidence type="ECO:0000313" key="1">
    <source>
        <dbReference type="EMBL" id="NHZ66370.1"/>
    </source>
</evidence>
<reference evidence="1 2" key="1">
    <citation type="submission" date="2019-10" db="EMBL/GenBank/DDBJ databases">
        <title>Taxonomy of Antarctic Massilia spp.: description of Massilia rubra sp. nov., Massilia aquatica sp. nov., Massilia mucilaginosa sp. nov., Massilia frigida sp. nov. isolated from streams, lakes and regoliths.</title>
        <authorList>
            <person name="Holochova P."/>
            <person name="Sedlacek I."/>
            <person name="Kralova S."/>
            <person name="Maslanova I."/>
            <person name="Busse H.-J."/>
            <person name="Stankova E."/>
            <person name="Vrbovska V."/>
            <person name="Kovarovic V."/>
            <person name="Bartak M."/>
            <person name="Svec P."/>
            <person name="Pantucek R."/>
        </authorList>
    </citation>
    <scope>NUCLEOTIDE SEQUENCE [LARGE SCALE GENOMIC DNA]</scope>
    <source>
        <strain evidence="1 2">CCM 8694</strain>
    </source>
</reference>
<organism evidence="1 2">
    <name type="scientific">Massilia genomosp. 1</name>
    <dbReference type="NCBI Taxonomy" id="2609280"/>
    <lineage>
        <taxon>Bacteria</taxon>
        <taxon>Pseudomonadati</taxon>
        <taxon>Pseudomonadota</taxon>
        <taxon>Betaproteobacteria</taxon>
        <taxon>Burkholderiales</taxon>
        <taxon>Oxalobacteraceae</taxon>
        <taxon>Telluria group</taxon>
        <taxon>Massilia</taxon>
    </lineage>
</organism>
<comment type="caution">
    <text evidence="1">The sequence shown here is derived from an EMBL/GenBank/DDBJ whole genome shotgun (WGS) entry which is preliminary data.</text>
</comment>
<keyword evidence="2" id="KW-1185">Reference proteome</keyword>
<gene>
    <name evidence="1" type="ORF">F1735_29460</name>
</gene>
<proteinExistence type="predicted"/>
<dbReference type="EMBL" id="WHJF01000130">
    <property type="protein sequence ID" value="NHZ66370.1"/>
    <property type="molecule type" value="Genomic_DNA"/>
</dbReference>
<dbReference type="Proteomes" id="UP000610594">
    <property type="component" value="Unassembled WGS sequence"/>
</dbReference>
<sequence>MKTIAEPGGGMTCVTTAYALAQRGFATTLRATQAGDQPLGDRALARGRHVRICDLMQRSLDFPTH</sequence>
<accession>A0ABX0N018</accession>
<dbReference type="RefSeq" id="WP_167240244.1">
    <property type="nucleotide sequence ID" value="NZ_WHJF01000130.1"/>
</dbReference>
<name>A0ABX0N018_9BURK</name>